<dbReference type="GO" id="GO:0003723">
    <property type="term" value="F:RNA binding"/>
    <property type="evidence" value="ECO:0007669"/>
    <property type="project" value="InterPro"/>
</dbReference>
<dbReference type="PANTHER" id="PTHR47926:SF363">
    <property type="entry name" value="PENTATRICOPEPTIDE REPEAT-CONTAINING PROTEIN"/>
    <property type="match status" value="1"/>
</dbReference>
<dbReference type="Gene3D" id="1.25.40.10">
    <property type="entry name" value="Tetratricopeptide repeat domain"/>
    <property type="match status" value="1"/>
</dbReference>
<evidence type="ECO:0000256" key="2">
    <source>
        <dbReference type="PROSITE-ProRule" id="PRU00708"/>
    </source>
</evidence>
<dbReference type="InterPro" id="IPR002885">
    <property type="entry name" value="PPR_rpt"/>
</dbReference>
<dbReference type="PROSITE" id="PS51375">
    <property type="entry name" value="PPR"/>
    <property type="match status" value="1"/>
</dbReference>
<dbReference type="InterPro" id="IPR046960">
    <property type="entry name" value="PPR_At4g14850-like_plant"/>
</dbReference>
<organism evidence="3 4">
    <name type="scientific">Hevea brasiliensis</name>
    <name type="common">Para rubber tree</name>
    <name type="synonym">Siphonia brasiliensis</name>
    <dbReference type="NCBI Taxonomy" id="3981"/>
    <lineage>
        <taxon>Eukaryota</taxon>
        <taxon>Viridiplantae</taxon>
        <taxon>Streptophyta</taxon>
        <taxon>Embryophyta</taxon>
        <taxon>Tracheophyta</taxon>
        <taxon>Spermatophyta</taxon>
        <taxon>Magnoliopsida</taxon>
        <taxon>eudicotyledons</taxon>
        <taxon>Gunneridae</taxon>
        <taxon>Pentapetalae</taxon>
        <taxon>rosids</taxon>
        <taxon>fabids</taxon>
        <taxon>Malpighiales</taxon>
        <taxon>Euphorbiaceae</taxon>
        <taxon>Crotonoideae</taxon>
        <taxon>Micrandreae</taxon>
        <taxon>Hevea</taxon>
    </lineage>
</organism>
<accession>A0A6A6LNR6</accession>
<gene>
    <name evidence="3" type="ORF">GH714_030255</name>
</gene>
<dbReference type="NCBIfam" id="TIGR00756">
    <property type="entry name" value="PPR"/>
    <property type="match status" value="3"/>
</dbReference>
<dbReference type="AlphaFoldDB" id="A0A6A6LNR6"/>
<dbReference type="Pfam" id="PF13041">
    <property type="entry name" value="PPR_2"/>
    <property type="match status" value="1"/>
</dbReference>
<keyword evidence="1" id="KW-0677">Repeat</keyword>
<proteinExistence type="predicted"/>
<evidence type="ECO:0000256" key="1">
    <source>
        <dbReference type="ARBA" id="ARBA00022737"/>
    </source>
</evidence>
<dbReference type="Pfam" id="PF01535">
    <property type="entry name" value="PPR"/>
    <property type="match status" value="1"/>
</dbReference>
<dbReference type="InterPro" id="IPR011990">
    <property type="entry name" value="TPR-like_helical_dom_sf"/>
</dbReference>
<comment type="caution">
    <text evidence="3">The sequence shown here is derived from an EMBL/GenBank/DDBJ whole genome shotgun (WGS) entry which is preliminary data.</text>
</comment>
<dbReference type="PANTHER" id="PTHR47926">
    <property type="entry name" value="PENTATRICOPEPTIDE REPEAT-CONTAINING PROTEIN"/>
    <property type="match status" value="1"/>
</dbReference>
<evidence type="ECO:0000313" key="4">
    <source>
        <dbReference type="Proteomes" id="UP000467840"/>
    </source>
</evidence>
<feature type="repeat" description="PPR" evidence="2">
    <location>
        <begin position="5"/>
        <end position="39"/>
    </location>
</feature>
<protein>
    <recommendedName>
        <fullName evidence="5">Pentatricopeptide repeat-containing protein</fullName>
    </recommendedName>
</protein>
<dbReference type="GO" id="GO:0009451">
    <property type="term" value="P:RNA modification"/>
    <property type="evidence" value="ECO:0007669"/>
    <property type="project" value="InterPro"/>
</dbReference>
<evidence type="ECO:0000313" key="3">
    <source>
        <dbReference type="EMBL" id="KAF2301898.1"/>
    </source>
</evidence>
<evidence type="ECO:0008006" key="5">
    <source>
        <dbReference type="Google" id="ProtNLM"/>
    </source>
</evidence>
<sequence>MGEKNTVTWSAMIGGYGIQGDGGGSLALFNDMLGEELKPNEVIFTAILSACSHTGMVGEGWNLFISMCQDYNFVPSNKHYACMVDLLARSGRLEEAWDFIEKMPVQPEVKEVRELMKHKGLIKTPGCSLMEMDTDYDFSLPRVASFS</sequence>
<reference evidence="3 4" key="1">
    <citation type="journal article" date="2020" name="Mol. Plant">
        <title>The Chromosome-Based Rubber Tree Genome Provides New Insights into Spurge Genome Evolution and Rubber Biosynthesis.</title>
        <authorList>
            <person name="Liu J."/>
            <person name="Shi C."/>
            <person name="Shi C.C."/>
            <person name="Li W."/>
            <person name="Zhang Q.J."/>
            <person name="Zhang Y."/>
            <person name="Li K."/>
            <person name="Lu H.F."/>
            <person name="Shi C."/>
            <person name="Zhu S.T."/>
            <person name="Xiao Z.Y."/>
            <person name="Nan H."/>
            <person name="Yue Y."/>
            <person name="Zhu X.G."/>
            <person name="Wu Y."/>
            <person name="Hong X.N."/>
            <person name="Fan G.Y."/>
            <person name="Tong Y."/>
            <person name="Zhang D."/>
            <person name="Mao C.L."/>
            <person name="Liu Y.L."/>
            <person name="Hao S.J."/>
            <person name="Liu W.Q."/>
            <person name="Lv M.Q."/>
            <person name="Zhang H.B."/>
            <person name="Liu Y."/>
            <person name="Hu-Tang G.R."/>
            <person name="Wang J.P."/>
            <person name="Wang J.H."/>
            <person name="Sun Y.H."/>
            <person name="Ni S.B."/>
            <person name="Chen W.B."/>
            <person name="Zhang X.C."/>
            <person name="Jiao Y.N."/>
            <person name="Eichler E.E."/>
            <person name="Li G.H."/>
            <person name="Liu X."/>
            <person name="Gao L.Z."/>
        </authorList>
    </citation>
    <scope>NUCLEOTIDE SEQUENCE [LARGE SCALE GENOMIC DNA]</scope>
    <source>
        <strain evidence="4">cv. GT1</strain>
        <tissue evidence="3">Leaf</tissue>
    </source>
</reference>
<name>A0A6A6LNR6_HEVBR</name>
<dbReference type="Proteomes" id="UP000467840">
    <property type="component" value="Chromosome 4"/>
</dbReference>
<dbReference type="EMBL" id="JAAGAX010000010">
    <property type="protein sequence ID" value="KAF2301898.1"/>
    <property type="molecule type" value="Genomic_DNA"/>
</dbReference>
<keyword evidence="4" id="KW-1185">Reference proteome</keyword>